<dbReference type="SUPFAM" id="SSF81383">
    <property type="entry name" value="F-box domain"/>
    <property type="match status" value="1"/>
</dbReference>
<feature type="compositionally biased region" description="Low complexity" evidence="1">
    <location>
        <begin position="636"/>
        <end position="647"/>
    </location>
</feature>
<evidence type="ECO:0000259" key="3">
    <source>
        <dbReference type="Pfam" id="PF25422"/>
    </source>
</evidence>
<protein>
    <recommendedName>
        <fullName evidence="6">F-box domain containing protein</fullName>
    </recommendedName>
</protein>
<evidence type="ECO:0000313" key="4">
    <source>
        <dbReference type="EMBL" id="QUC17027.1"/>
    </source>
</evidence>
<name>A0A8E5MEU7_USTVR</name>
<sequence>MAINASNVQAFQMQGRSLDTLTTGNPPLDQKKSSRCDAPTIEGQKHSRNAIDRKRKPAGSALANAPPRSKRVRFKQHEQNQGAVAASRASDGSALSRLPVEIWHHIFSFIPPLTLGCLLSVNKLFNSCLDPSSKFGSGSQSLAGDPCALPPLRPDAIWQASRRRYWPEMPAPLKGRSELEMWRICCSRVCQFCNLSEQPDMHDVRAGSNRGPGPKGVAVVFPFFIVSCGQCLLERSVQELDIFLASSMPIILLSGLPMVFLTQENCIIPPHLLSSASDPFQTQPVKVFWNEHLEKMKSAFEVVKGLGSPVAEEWVKGLGADGKSLLSDASRWEKWYFAGGVNRMRKARHGASSHRPVSAQHGGQPILVAKPRNLPKGGNGSEKSKLVLADVDGPTGSLYRATPRNSSPQQTVESRRCSKRLQSTCQSKDGQHTNMEPKRVEKEADFVGLQPRVEAAVVSNAQSCETGSGKLAGAERGETQGPLKAEISAYADEIIRDEWKNGDAVTGKTAPQFAADVLLYVRKRFYAATSPKVNSGKALGKAPAGKPPGGLRAQKLTLEHMRWIFDAKIEPRVACLRKDLFLCSKCQGTKLYGFKSVVQHYAAKHTTTLSAGNVVVNWRAAWPQLSIFDPRPGDHASSWSKPKAPKSTNTKPKSAPRVSLTSAPADPRSVSTHHFREAGTYSQPSNQTASISHSASFGPPATPIKSSCSSPHPHEQEGLYSHPPVLSGPLATQEDLVSRVARDVWDKMGSLVSLQRGYEDIKLCVVIHHVSKSLEQQCDEARQLKVFMMGLRRQDLLIPLRSVGGLSCKTCRESNPAARHRKMGILKLSQHFINKHHGGQAKQPTGKQLDWRVDMIWLPKYPAMKQLPALIRHDKVLSGLIHAALPWIFGNEARAQEPCSLDVAPISRQVAHEGQRHPSSAPANEVSEPSYIGCSTAPSLNAEGFETSARPASLPSKVRIPELHHGNSGHDIPPNSGVIDPSGNQRNTFVGRQYPLGPGDMYSHHDRPWPQPVYQPPQPWDHPAYPNHQAQSFPPAEGFETRQVSDPRGHYLVRRPVGGVALHGHYDPRRREAYRHYEQFPAHNHQASDVFPPPARASSRLASDYEEYDPRTPAPHPWWC</sequence>
<accession>A0A8E5MEU7</accession>
<organism evidence="4 5">
    <name type="scientific">Ustilaginoidea virens</name>
    <name type="common">Rice false smut fungus</name>
    <name type="synonym">Villosiclava virens</name>
    <dbReference type="NCBI Taxonomy" id="1159556"/>
    <lineage>
        <taxon>Eukaryota</taxon>
        <taxon>Fungi</taxon>
        <taxon>Dikarya</taxon>
        <taxon>Ascomycota</taxon>
        <taxon>Pezizomycotina</taxon>
        <taxon>Sordariomycetes</taxon>
        <taxon>Hypocreomycetidae</taxon>
        <taxon>Hypocreales</taxon>
        <taxon>Clavicipitaceae</taxon>
        <taxon>Ustilaginoidea</taxon>
    </lineage>
</organism>
<dbReference type="Proteomes" id="UP000027002">
    <property type="component" value="Chromosome 1"/>
</dbReference>
<feature type="compositionally biased region" description="Polar residues" evidence="1">
    <location>
        <begin position="16"/>
        <end position="25"/>
    </location>
</feature>
<dbReference type="InterPro" id="IPR036047">
    <property type="entry name" value="F-box-like_dom_sf"/>
</dbReference>
<dbReference type="InterPro" id="IPR057214">
    <property type="entry name" value="DUF7892"/>
</dbReference>
<feature type="region of interest" description="Disordered" evidence="1">
    <location>
        <begin position="1083"/>
        <end position="1120"/>
    </location>
</feature>
<dbReference type="EMBL" id="CP072753">
    <property type="protein sequence ID" value="QUC17027.1"/>
    <property type="molecule type" value="Genomic_DNA"/>
</dbReference>
<feature type="compositionally biased region" description="Polar residues" evidence="1">
    <location>
        <begin position="680"/>
        <end position="695"/>
    </location>
</feature>
<dbReference type="GeneID" id="66062046"/>
<feature type="domain" description="F-box" evidence="2">
    <location>
        <begin position="95"/>
        <end position="130"/>
    </location>
</feature>
<feature type="region of interest" description="Disordered" evidence="1">
    <location>
        <begin position="16"/>
        <end position="90"/>
    </location>
</feature>
<dbReference type="RefSeq" id="XP_042994700.1">
    <property type="nucleotide sequence ID" value="XM_043138766.1"/>
</dbReference>
<evidence type="ECO:0000313" key="5">
    <source>
        <dbReference type="Proteomes" id="UP000027002"/>
    </source>
</evidence>
<feature type="compositionally biased region" description="Polar residues" evidence="1">
    <location>
        <begin position="403"/>
        <end position="412"/>
    </location>
</feature>
<evidence type="ECO:0000256" key="1">
    <source>
        <dbReference type="SAM" id="MobiDB-lite"/>
    </source>
</evidence>
<dbReference type="Pfam" id="PF00646">
    <property type="entry name" value="F-box"/>
    <property type="match status" value="1"/>
</dbReference>
<keyword evidence="5" id="KW-1185">Reference proteome</keyword>
<dbReference type="AlphaFoldDB" id="A0A8E5MEU7"/>
<dbReference type="OrthoDB" id="2322499at2759"/>
<feature type="region of interest" description="Disordered" evidence="1">
    <location>
        <begin position="632"/>
        <end position="726"/>
    </location>
</feature>
<reference evidence="4" key="1">
    <citation type="submission" date="2020-03" db="EMBL/GenBank/DDBJ databases">
        <title>A mixture of massive structural variations and highly conserved coding sequences in Ustilaginoidea virens genome.</title>
        <authorList>
            <person name="Zhang K."/>
            <person name="Zhao Z."/>
            <person name="Zhang Z."/>
            <person name="Li Y."/>
            <person name="Hsiang T."/>
            <person name="Sun W."/>
        </authorList>
    </citation>
    <scope>NUCLEOTIDE SEQUENCE</scope>
    <source>
        <strain evidence="4">UV-8b</strain>
    </source>
</reference>
<feature type="region of interest" description="Disordered" evidence="1">
    <location>
        <begin position="910"/>
        <end position="929"/>
    </location>
</feature>
<feature type="region of interest" description="Disordered" evidence="1">
    <location>
        <begin position="394"/>
        <end position="436"/>
    </location>
</feature>
<gene>
    <name evidence="4" type="ORF">UV8b_01268</name>
</gene>
<evidence type="ECO:0008006" key="6">
    <source>
        <dbReference type="Google" id="ProtNLM"/>
    </source>
</evidence>
<dbReference type="KEGG" id="uvi:66062046"/>
<dbReference type="InterPro" id="IPR001810">
    <property type="entry name" value="F-box_dom"/>
</dbReference>
<dbReference type="CDD" id="cd09917">
    <property type="entry name" value="F-box_SF"/>
    <property type="match status" value="1"/>
</dbReference>
<feature type="domain" description="DUF7892" evidence="3">
    <location>
        <begin position="731"/>
        <end position="883"/>
    </location>
</feature>
<proteinExistence type="predicted"/>
<feature type="compositionally biased region" description="Basic and acidic residues" evidence="1">
    <location>
        <begin position="43"/>
        <end position="52"/>
    </location>
</feature>
<evidence type="ECO:0000259" key="2">
    <source>
        <dbReference type="Pfam" id="PF00646"/>
    </source>
</evidence>
<dbReference type="Pfam" id="PF25422">
    <property type="entry name" value="DUF7892"/>
    <property type="match status" value="1"/>
</dbReference>